<comment type="caution">
    <text evidence="2">The sequence shown here is derived from an EMBL/GenBank/DDBJ whole genome shotgun (WGS) entry which is preliminary data.</text>
</comment>
<evidence type="ECO:0000313" key="2">
    <source>
        <dbReference type="EMBL" id="ORZ28503.1"/>
    </source>
</evidence>
<dbReference type="EMBL" id="MCFF01000002">
    <property type="protein sequence ID" value="ORZ28503.1"/>
    <property type="molecule type" value="Genomic_DNA"/>
</dbReference>
<evidence type="ECO:0000313" key="3">
    <source>
        <dbReference type="Proteomes" id="UP000193648"/>
    </source>
</evidence>
<reference evidence="2 3" key="1">
    <citation type="submission" date="2016-07" db="EMBL/GenBank/DDBJ databases">
        <title>Pervasive Adenine N6-methylation of Active Genes in Fungi.</title>
        <authorList>
            <consortium name="DOE Joint Genome Institute"/>
            <person name="Mondo S.J."/>
            <person name="Dannebaum R.O."/>
            <person name="Kuo R.C."/>
            <person name="Labutti K."/>
            <person name="Haridas S."/>
            <person name="Kuo A."/>
            <person name="Salamov A."/>
            <person name="Ahrendt S.R."/>
            <person name="Lipzen A."/>
            <person name="Sullivan W."/>
            <person name="Andreopoulos W.B."/>
            <person name="Clum A."/>
            <person name="Lindquist E."/>
            <person name="Daum C."/>
            <person name="Ramamoorthy G.K."/>
            <person name="Gryganskyi A."/>
            <person name="Culley D."/>
            <person name="Magnuson J.K."/>
            <person name="James T.Y."/>
            <person name="O'Malley M.A."/>
            <person name="Stajich J.E."/>
            <person name="Spatafora J.W."/>
            <person name="Visel A."/>
            <person name="Grigoriev I.V."/>
        </authorList>
    </citation>
    <scope>NUCLEOTIDE SEQUENCE [LARGE SCALE GENOMIC DNA]</scope>
    <source>
        <strain evidence="2 3">NRRL 3116</strain>
    </source>
</reference>
<feature type="region of interest" description="Disordered" evidence="1">
    <location>
        <begin position="1"/>
        <end position="56"/>
    </location>
</feature>
<accession>A0A1Y2H464</accession>
<name>A0A1Y2H464_9FUNG</name>
<dbReference type="InParanoid" id="A0A1Y2H464"/>
<dbReference type="AlphaFoldDB" id="A0A1Y2H464"/>
<keyword evidence="3" id="KW-1185">Reference proteome</keyword>
<dbReference type="GeneID" id="33572851"/>
<feature type="compositionally biased region" description="Polar residues" evidence="1">
    <location>
        <begin position="1"/>
        <end position="31"/>
    </location>
</feature>
<proteinExistence type="predicted"/>
<organism evidence="2 3">
    <name type="scientific">Lobosporangium transversale</name>
    <dbReference type="NCBI Taxonomy" id="64571"/>
    <lineage>
        <taxon>Eukaryota</taxon>
        <taxon>Fungi</taxon>
        <taxon>Fungi incertae sedis</taxon>
        <taxon>Mucoromycota</taxon>
        <taxon>Mortierellomycotina</taxon>
        <taxon>Mortierellomycetes</taxon>
        <taxon>Mortierellales</taxon>
        <taxon>Mortierellaceae</taxon>
        <taxon>Lobosporangium</taxon>
    </lineage>
</organism>
<gene>
    <name evidence="2" type="ORF">BCR41DRAFT_75255</name>
</gene>
<dbReference type="RefSeq" id="XP_021886188.1">
    <property type="nucleotide sequence ID" value="XM_022031010.1"/>
</dbReference>
<evidence type="ECO:0000256" key="1">
    <source>
        <dbReference type="SAM" id="MobiDB-lite"/>
    </source>
</evidence>
<dbReference type="Proteomes" id="UP000193648">
    <property type="component" value="Unassembled WGS sequence"/>
</dbReference>
<protein>
    <submittedName>
        <fullName evidence="2">Uncharacterized protein</fullName>
    </submittedName>
</protein>
<sequence>MMASICSESGTIHGSSGAQESNRSLQESQLCVPTRTGFEENVEERKRSQIPEENGNSSLIQARLAQGKQHQHQVEYQQCQQQQPSNQELELMDITGSHALQPNSLSAPTSFGTTTPPCLLPPLTDNINNGKWVPALDLSRHPCHDQELLPYCFDQSSIQNLDNPLDFHAPTSSPFPSGFQSAHSLSRSVPIPQLPCSAECLVEPSPFFCSVPCSPIHLSPKHPLSPLFPHPHPSPSTCAPSPLLPSTPAHPIAFSQCLPQPTSLSSLDLPDSAKLVGVCINTQGNLISVGATVSAEPSSNFLGPDIRSSTFTVNSPSLGFGSGSDPGTDSDSHCTFSIASQLDTHPLPTTLHYCPSVSGIQSPQPRERPLSSISEHSIIPALLPAPLSSFSIGPCPSQSNESFCPSHSRRHSSLTNPIVGIYESASQTISKGFHYFLFLPSFVLLFPCRL</sequence>